<dbReference type="AlphaFoldDB" id="A0A2R8BPA4"/>
<dbReference type="Gene3D" id="3.30.300.30">
    <property type="match status" value="1"/>
</dbReference>
<evidence type="ECO:0000256" key="2">
    <source>
        <dbReference type="ARBA" id="ARBA00022598"/>
    </source>
</evidence>
<keyword evidence="3 9" id="KW-0547">Nucleotide-binding</keyword>
<keyword evidence="14" id="KW-1185">Reference proteome</keyword>
<feature type="domain" description="AMP-dependent ligase C-terminal" evidence="12">
    <location>
        <begin position="339"/>
        <end position="433"/>
    </location>
</feature>
<feature type="region of interest" description="Disordered" evidence="10">
    <location>
        <begin position="416"/>
        <end position="436"/>
    </location>
</feature>
<dbReference type="PANTHER" id="PTHR43439:SF1">
    <property type="entry name" value="PHENYLACETATE-COENZYME A LIGASE"/>
    <property type="match status" value="1"/>
</dbReference>
<evidence type="ECO:0000313" key="13">
    <source>
        <dbReference type="EMBL" id="SPH27439.1"/>
    </source>
</evidence>
<dbReference type="GO" id="GO:0047475">
    <property type="term" value="F:phenylacetate-CoA ligase activity"/>
    <property type="evidence" value="ECO:0007669"/>
    <property type="project" value="UniProtKB-EC"/>
</dbReference>
<dbReference type="InterPro" id="IPR028154">
    <property type="entry name" value="AMP-dep_Lig_C"/>
</dbReference>
<dbReference type="CDD" id="cd05913">
    <property type="entry name" value="PaaK"/>
    <property type="match status" value="1"/>
</dbReference>
<dbReference type="PIRSF" id="PIRSF006444">
    <property type="entry name" value="PaaK"/>
    <property type="match status" value="1"/>
</dbReference>
<dbReference type="EMBL" id="OMOR01000002">
    <property type="protein sequence ID" value="SPH27439.1"/>
    <property type="molecule type" value="Genomic_DNA"/>
</dbReference>
<evidence type="ECO:0000256" key="3">
    <source>
        <dbReference type="ARBA" id="ARBA00022741"/>
    </source>
</evidence>
<evidence type="ECO:0000313" key="14">
    <source>
        <dbReference type="Proteomes" id="UP000244880"/>
    </source>
</evidence>
<dbReference type="Pfam" id="PF00501">
    <property type="entry name" value="AMP-binding"/>
    <property type="match status" value="1"/>
</dbReference>
<dbReference type="GO" id="GO:0000166">
    <property type="term" value="F:nucleotide binding"/>
    <property type="evidence" value="ECO:0007669"/>
    <property type="project" value="UniProtKB-KW"/>
</dbReference>
<dbReference type="Proteomes" id="UP000244880">
    <property type="component" value="Unassembled WGS sequence"/>
</dbReference>
<reference evidence="13 14" key="1">
    <citation type="submission" date="2018-03" db="EMBL/GenBank/DDBJ databases">
        <authorList>
            <person name="Keele B.F."/>
        </authorList>
    </citation>
    <scope>NUCLEOTIDE SEQUENCE [LARGE SCALE GENOMIC DNA]</scope>
    <source>
        <strain evidence="13 14">CECT 8599</strain>
    </source>
</reference>
<comment type="function">
    <text evidence="9">Catalyzes the activation of phenylacetic acid (PA) to phenylacetyl-CoA (PA-CoA).</text>
</comment>
<dbReference type="Pfam" id="PF14535">
    <property type="entry name" value="AMP-binding_C_2"/>
    <property type="match status" value="1"/>
</dbReference>
<organism evidence="13 14">
    <name type="scientific">Ascidiaceihabitans donghaensis</name>
    <dbReference type="NCBI Taxonomy" id="1510460"/>
    <lineage>
        <taxon>Bacteria</taxon>
        <taxon>Pseudomonadati</taxon>
        <taxon>Pseudomonadota</taxon>
        <taxon>Alphaproteobacteria</taxon>
        <taxon>Rhodobacterales</taxon>
        <taxon>Paracoccaceae</taxon>
        <taxon>Ascidiaceihabitans</taxon>
    </lineage>
</organism>
<keyword evidence="2 9" id="KW-0436">Ligase</keyword>
<evidence type="ECO:0000256" key="8">
    <source>
        <dbReference type="ARBA" id="ARBA00075111"/>
    </source>
</evidence>
<dbReference type="OrthoDB" id="580775at2"/>
<dbReference type="NCBIfam" id="TIGR02155">
    <property type="entry name" value="PA_CoA_ligase"/>
    <property type="match status" value="1"/>
</dbReference>
<dbReference type="InterPro" id="IPR011880">
    <property type="entry name" value="PA_CoA_ligase"/>
</dbReference>
<comment type="subunit">
    <text evidence="1">Monomer.</text>
</comment>
<dbReference type="UniPathway" id="UPA00930"/>
<evidence type="ECO:0000256" key="10">
    <source>
        <dbReference type="SAM" id="MobiDB-lite"/>
    </source>
</evidence>
<dbReference type="Gene3D" id="3.40.50.12780">
    <property type="entry name" value="N-terminal domain of ligase-like"/>
    <property type="match status" value="1"/>
</dbReference>
<gene>
    <name evidence="13" type="primary">paaK</name>
    <name evidence="13" type="ORF">ASD8599_03905</name>
</gene>
<dbReference type="GO" id="GO:0010124">
    <property type="term" value="P:phenylacetate catabolic process"/>
    <property type="evidence" value="ECO:0007669"/>
    <property type="project" value="UniProtKB-UniRule"/>
</dbReference>
<dbReference type="EC" id="6.2.1.30" evidence="6 9"/>
<evidence type="ECO:0000256" key="9">
    <source>
        <dbReference type="PIRNR" id="PIRNR006444"/>
    </source>
</evidence>
<dbReference type="InterPro" id="IPR045851">
    <property type="entry name" value="AMP-bd_C_sf"/>
</dbReference>
<comment type="pathway">
    <text evidence="4 9">Aromatic compound metabolism; phenylacetate degradation.</text>
</comment>
<proteinExistence type="inferred from homology"/>
<dbReference type="InterPro" id="IPR049623">
    <property type="entry name" value="PA_CoA_lig_proteobact_actino"/>
</dbReference>
<dbReference type="PANTHER" id="PTHR43439">
    <property type="entry name" value="PHENYLACETATE-COENZYME A LIGASE"/>
    <property type="match status" value="1"/>
</dbReference>
<evidence type="ECO:0000259" key="11">
    <source>
        <dbReference type="Pfam" id="PF00501"/>
    </source>
</evidence>
<sequence length="436" mass="47864">MKDLSPKKSDLDPIEIASRDEISALQLQRMQWSVRHAYDNVAMYKKRFDDAGVHPDDLKELKDLAKFPFTHKNDLRDNYPFGMSAVPRAQMARVHASSGTTGKATVVVYTKHDIDVWADTLARSLRASGLRAGDMVHNAYGYGLFTGGLGAHYGIEKLGATVVPMGGGQTEKQIGLITDFQPNGIMVTPSYMLNILEGFHKAGIDPRSSSLDVGIFGAEPWTNAMRKEVEDAFDMHAVDIYGLSEIMGPGVANECVETKDGLHVWEDHYYPEIINPVTGDVVEDGDEGELVFTTLTKEGMPMIRYRTRDLTRLLPGTARSMRRMEKITGRSDDMIILRGVNVFPTQIEEQLLGTEGLAPYFQIELFKSGHMDAMRVITEATPVAADGASKSAAATALTKRIKDMVGVTTEVIVGDPGTAPRSQGKAVRVVDNRDKG</sequence>
<evidence type="ECO:0000259" key="12">
    <source>
        <dbReference type="Pfam" id="PF14535"/>
    </source>
</evidence>
<comment type="similarity">
    <text evidence="5 9">Belongs to the phenylacetyl-CoA ligase family.</text>
</comment>
<accession>A0A2R8BPA4</accession>
<evidence type="ECO:0000256" key="7">
    <source>
        <dbReference type="ARBA" id="ARBA00068695"/>
    </source>
</evidence>
<dbReference type="InterPro" id="IPR051414">
    <property type="entry name" value="Adenylate-forming_Reductase"/>
</dbReference>
<dbReference type="SUPFAM" id="SSF56801">
    <property type="entry name" value="Acetyl-CoA synthetase-like"/>
    <property type="match status" value="1"/>
</dbReference>
<evidence type="ECO:0000256" key="4">
    <source>
        <dbReference type="ARBA" id="ARBA00060591"/>
    </source>
</evidence>
<evidence type="ECO:0000256" key="6">
    <source>
        <dbReference type="ARBA" id="ARBA00066629"/>
    </source>
</evidence>
<comment type="catalytic activity">
    <reaction evidence="9">
        <text>2-phenylacetate + ATP + CoA = phenylacetyl-CoA + AMP + diphosphate</text>
        <dbReference type="Rhea" id="RHEA:20956"/>
        <dbReference type="ChEBI" id="CHEBI:18401"/>
        <dbReference type="ChEBI" id="CHEBI:30616"/>
        <dbReference type="ChEBI" id="CHEBI:33019"/>
        <dbReference type="ChEBI" id="CHEBI:57287"/>
        <dbReference type="ChEBI" id="CHEBI:57390"/>
        <dbReference type="ChEBI" id="CHEBI:456215"/>
        <dbReference type="EC" id="6.2.1.30"/>
    </reaction>
</comment>
<name>A0A2R8BPA4_9RHOB</name>
<feature type="domain" description="AMP-dependent synthetase/ligase" evidence="11">
    <location>
        <begin position="85"/>
        <end position="292"/>
    </location>
</feature>
<dbReference type="RefSeq" id="WP_108830376.1">
    <property type="nucleotide sequence ID" value="NZ_OMOR01000002.1"/>
</dbReference>
<dbReference type="InterPro" id="IPR042099">
    <property type="entry name" value="ANL_N_sf"/>
</dbReference>
<evidence type="ECO:0000256" key="5">
    <source>
        <dbReference type="ARBA" id="ARBA00061566"/>
    </source>
</evidence>
<dbReference type="InterPro" id="IPR000873">
    <property type="entry name" value="AMP-dep_synth/lig_dom"/>
</dbReference>
<dbReference type="FunFam" id="3.40.50.12780:FF:000016">
    <property type="entry name" value="Phenylacetate-coenzyme A ligase"/>
    <property type="match status" value="1"/>
</dbReference>
<protein>
    <recommendedName>
        <fullName evidence="7 9">Phenylacetate-coenzyme A ligase</fullName>
        <ecNumber evidence="6 9">6.2.1.30</ecNumber>
    </recommendedName>
    <alternativeName>
        <fullName evidence="8 9">Phenylacetyl-CoA ligase</fullName>
    </alternativeName>
</protein>
<evidence type="ECO:0000256" key="1">
    <source>
        <dbReference type="ARBA" id="ARBA00011245"/>
    </source>
</evidence>